<reference evidence="2 3" key="1">
    <citation type="submission" date="2018-05" db="EMBL/GenBank/DDBJ databases">
        <title>A metagenomic window into the 2 km-deep terrestrial subsurface aquifer revealed taxonomically and functionally diverse microbial community comprising novel uncultured bacterial lineages.</title>
        <authorList>
            <person name="Kadnikov V.V."/>
            <person name="Mardanov A.V."/>
            <person name="Beletsky A.V."/>
            <person name="Banks D."/>
            <person name="Pimenov N.V."/>
            <person name="Frank Y.A."/>
            <person name="Karnachuk O.V."/>
            <person name="Ravin N.V."/>
        </authorList>
    </citation>
    <scope>NUCLEOTIDE SEQUENCE [LARGE SCALE GENOMIC DNA]</scope>
    <source>
        <strain evidence="2">BY5</strain>
    </source>
</reference>
<feature type="region of interest" description="Disordered" evidence="1">
    <location>
        <begin position="405"/>
        <end position="443"/>
    </location>
</feature>
<comment type="caution">
    <text evidence="2">The sequence shown here is derived from an EMBL/GenBank/DDBJ whole genome shotgun (WGS) entry which is preliminary data.</text>
</comment>
<organism evidence="2 3">
    <name type="scientific">Candidatus Ozemobacter sibiricus</name>
    <dbReference type="NCBI Taxonomy" id="2268124"/>
    <lineage>
        <taxon>Bacteria</taxon>
        <taxon>Candidatus Ozemobacteria</taxon>
        <taxon>Candidatus Ozemobacterales</taxon>
        <taxon>Candidatus Ozemobacteraceae</taxon>
        <taxon>Candidatus Ozemobacter</taxon>
    </lineage>
</organism>
<evidence type="ECO:0000313" key="2">
    <source>
        <dbReference type="EMBL" id="RCK78781.1"/>
    </source>
</evidence>
<protein>
    <submittedName>
        <fullName evidence="2">Proline-rich protein</fullName>
    </submittedName>
</protein>
<feature type="region of interest" description="Disordered" evidence="1">
    <location>
        <begin position="293"/>
        <end position="365"/>
    </location>
</feature>
<evidence type="ECO:0000313" key="3">
    <source>
        <dbReference type="Proteomes" id="UP000252355"/>
    </source>
</evidence>
<proteinExistence type="predicted"/>
<dbReference type="EMBL" id="QOQW01000019">
    <property type="protein sequence ID" value="RCK78781.1"/>
    <property type="molecule type" value="Genomic_DNA"/>
</dbReference>
<dbReference type="AlphaFoldDB" id="A0A367ZN61"/>
<feature type="region of interest" description="Disordered" evidence="1">
    <location>
        <begin position="43"/>
        <end position="251"/>
    </location>
</feature>
<name>A0A367ZN61_9BACT</name>
<dbReference type="Proteomes" id="UP000252355">
    <property type="component" value="Unassembled WGS sequence"/>
</dbReference>
<feature type="compositionally biased region" description="Pro residues" evidence="1">
    <location>
        <begin position="48"/>
        <end position="66"/>
    </location>
</feature>
<feature type="compositionally biased region" description="Low complexity" evidence="1">
    <location>
        <begin position="132"/>
        <end position="154"/>
    </location>
</feature>
<feature type="compositionally biased region" description="Low complexity" evidence="1">
    <location>
        <begin position="193"/>
        <end position="211"/>
    </location>
</feature>
<gene>
    <name evidence="2" type="ORF">OZSIB_1134</name>
</gene>
<feature type="compositionally biased region" description="Basic and acidic residues" evidence="1">
    <location>
        <begin position="320"/>
        <end position="329"/>
    </location>
</feature>
<sequence length="456" mass="47475">MKKLLRRNGVPFLLTLTMLSVASGGFLLYEILGIPGGGGAAAALETPDLPPALDGPPTFTPPPPSPKNRQAVSPVRKKTDPEEEESQEEPNQLSEGEGPVEGTPSDAPSTGSAEPSPAVLNDQASARPRQEQPPVSASKPASQAAAKAAPAQGEKAAERPVVVPPPPVQPRLAPSSAVASTSPEVAPKPPKAPRAAPSVSSPAPAKNPSVPTSIPAPVAPTKAQKEAAGVVGRPKPRRAPVEPVPSEIPPEWNWFQKPLRIALTDGRVQIQVVDHDLAPPSEEMPRAAVPESIARPQELGATRVVPPVAELSTTGSPEAGKGEDGEKPFARALQKMVRTKARREAEAQRSQVVLPSHGGAPDKVPGALQRLQKALMEMSTPVRDTPSNAELVPASASDSIRMVVDHEETSSAGSDFPQPEVAEMAAADSIVAPESGSSRFGAGLDEVLRLQGWNRP</sequence>
<evidence type="ECO:0000256" key="1">
    <source>
        <dbReference type="SAM" id="MobiDB-lite"/>
    </source>
</evidence>
<accession>A0A367ZN61</accession>